<name>W7HZQ2_9PEZI</name>
<dbReference type="GO" id="GO:0048255">
    <property type="term" value="P:mRNA stabilization"/>
    <property type="evidence" value="ECO:0007669"/>
    <property type="project" value="TreeGrafter"/>
</dbReference>
<keyword evidence="4 8" id="KW-0999">Mitochondrion inner membrane</keyword>
<feature type="coiled-coil region" evidence="9">
    <location>
        <begin position="331"/>
        <end position="390"/>
    </location>
</feature>
<dbReference type="OrthoDB" id="107372at2759"/>
<evidence type="ECO:0000256" key="1">
    <source>
        <dbReference type="ARBA" id="ARBA00003470"/>
    </source>
</evidence>
<dbReference type="GO" id="GO:0005743">
    <property type="term" value="C:mitochondrial inner membrane"/>
    <property type="evidence" value="ECO:0007669"/>
    <property type="project" value="UniProtKB-SubCell"/>
</dbReference>
<feature type="compositionally biased region" description="Low complexity" evidence="10">
    <location>
        <begin position="248"/>
        <end position="266"/>
    </location>
</feature>
<dbReference type="Proteomes" id="UP000024837">
    <property type="component" value="Unassembled WGS sequence"/>
</dbReference>
<feature type="compositionally biased region" description="Basic and acidic residues" evidence="10">
    <location>
        <begin position="293"/>
        <end position="307"/>
    </location>
</feature>
<feature type="compositionally biased region" description="Polar residues" evidence="10">
    <location>
        <begin position="274"/>
        <end position="291"/>
    </location>
</feature>
<comment type="similarity">
    <text evidence="3 8">Belongs to the ATP25 family.</text>
</comment>
<feature type="compositionally biased region" description="Pro residues" evidence="10">
    <location>
        <begin position="774"/>
        <end position="784"/>
    </location>
</feature>
<proteinExistence type="inferred from homology"/>
<reference evidence="11 12" key="1">
    <citation type="submission" date="2013-05" db="EMBL/GenBank/DDBJ databases">
        <title>Drechslerella stenobrocha genome reveals carnivorous origination and mechanical trapping mechanism of predatory fungi.</title>
        <authorList>
            <person name="Liu X."/>
            <person name="Zhang W."/>
            <person name="Liu K."/>
        </authorList>
    </citation>
    <scope>NUCLEOTIDE SEQUENCE [LARGE SCALE GENOMIC DNA]</scope>
    <source>
        <strain evidence="11 12">248</strain>
    </source>
</reference>
<evidence type="ECO:0000256" key="7">
    <source>
        <dbReference type="ARBA" id="ARBA00023136"/>
    </source>
</evidence>
<keyword evidence="9" id="KW-0175">Coiled coil</keyword>
<evidence type="ECO:0000256" key="10">
    <source>
        <dbReference type="SAM" id="MobiDB-lite"/>
    </source>
</evidence>
<keyword evidence="7 8" id="KW-0472">Membrane</keyword>
<comment type="function">
    <text evidence="8">Mitochondrial mRNA stabilization factor.</text>
</comment>
<sequence>MVPVVLAGAAARFRLRMRHPATPTNRQSSRKNTPPRPQDAAARASVFADFRRRYTIPVGRQNGNDNGDGDNGESSPLPDWLEAEDGEFIDARLDEAQQRRHDQLWSIHNRLEKSLQTLHSLAEEALLTGKLGELEKEYMARILEDMDFPDYPTQIGELSKEGEGRPAEVDAEALNREIDERLKEMSRKVNLKKSLDRAEKEYQAAIPTAKFLPAELTGLDAGKPDADATKKQLEFLLEADKAVDPHGDVSGVGPSSSGSSNPLDDVTPGGKAGGQSTSASEGPVDTTSNDSVEPPKFESETETDVKTEAAGQSEQAILSALEEETGETTKLQDLQLEIQEMETLLEDLEAEFEELSSPGQIPLEVFNQMASALRSQIEEADILLHELEEDLDAIPISDLSLQAASDAEIEAKLNNEEIEYRLVEESTTPPQPSDGAPWYLQSALQPAPRRFVSPLIEQMPPLPHNPPEDLEPLLNYLLKDLSLSKLKIMDLRGLDPAPALGPNVIMILATARSERHMHIAADKSCRFLRAILHGTEIYADGLVGTGQMKLRERRDRRKGKRRTTEDDDSMRVGWICINSGQGIVVQVMTGSKREELNLEGLWSRKINTSQKRKLRDRLAAEGLSSEEIKERVAAEIPTDLESAPEFNPDEVVDDPKTYEPRTARVMEVLPPPELGSRAGLRRFNGSLKASEIHSKSKKKAEGRRYIEIPNYKPNRASEKKKEKLEKQERAAAVKKPIVLHRPRPSVTFSTRNAFSTIARQYSTAVDVSPVATSSPPPPPPPPLDPSQEHSLDLEAEELAKAGHYEKLLKLYPRPRTNSQTNLILIAHLNHLVLTPPEIARQTLVLPYPADKMFTIPFFLSFERSMPQRPTTTHNHLKLLLYIAAHQISPVAFPLNRYVRLFSAIRESGFQVSLESFHLVLRAIATSHVLRGDHPVTMKFWTTRTTHTLAIITAYILRPMDIAGIDVGHDPEVFESLWLALAPRDTREYITALGNPTVRSPPKDYKQPFSRSLDHRASLYKEFHMRWFDPFRFEPLENDHLRAPPLESATVNQLLHPSLVSQQRHVVGERYATLPSYLVTMFVTIARWEQWRRLMSLWRWLTSRGLQRPMALYALYFELLAREATVDCVITELRILLTDLELEFPGEDIDPVDGVAENLLACVDFIEREVPGTGQEFRQWKRRCEKFLGRGEEEPVDEEYTYVI</sequence>
<feature type="region of interest" description="Disordered" evidence="10">
    <location>
        <begin position="244"/>
        <end position="311"/>
    </location>
</feature>
<evidence type="ECO:0000256" key="2">
    <source>
        <dbReference type="ARBA" id="ARBA00004443"/>
    </source>
</evidence>
<evidence type="ECO:0000313" key="11">
    <source>
        <dbReference type="EMBL" id="EWC45418.1"/>
    </source>
</evidence>
<evidence type="ECO:0000313" key="12">
    <source>
        <dbReference type="Proteomes" id="UP000024837"/>
    </source>
</evidence>
<gene>
    <name evidence="11" type="ORF">DRE_00817</name>
</gene>
<dbReference type="PANTHER" id="PTHR28087:SF1">
    <property type="entry name" value="ATPASE SYNTHESIS PROTEIN 25, MITOCHONDRIAL"/>
    <property type="match status" value="1"/>
</dbReference>
<dbReference type="PANTHER" id="PTHR28087">
    <property type="entry name" value="ATPASE SYNTHESIS PROTEIN 25, MITOCHONDRIAL"/>
    <property type="match status" value="1"/>
</dbReference>
<keyword evidence="12" id="KW-1185">Reference proteome</keyword>
<feature type="region of interest" description="Disordered" evidence="10">
    <location>
        <begin position="765"/>
        <end position="788"/>
    </location>
</feature>
<evidence type="ECO:0000256" key="4">
    <source>
        <dbReference type="ARBA" id="ARBA00022792"/>
    </source>
</evidence>
<keyword evidence="6 8" id="KW-0496">Mitochondrion</keyword>
<feature type="compositionally biased region" description="Polar residues" evidence="10">
    <location>
        <begin position="22"/>
        <end position="32"/>
    </location>
</feature>
<evidence type="ECO:0000256" key="9">
    <source>
        <dbReference type="SAM" id="Coils"/>
    </source>
</evidence>
<comment type="subcellular location">
    <subcellularLocation>
        <location evidence="2 8">Mitochondrion inner membrane</location>
        <topology evidence="2 8">Peripheral membrane protein</topology>
        <orientation evidence="2 8">Matrix side</orientation>
    </subcellularLocation>
</comment>
<evidence type="ECO:0000256" key="5">
    <source>
        <dbReference type="ARBA" id="ARBA00022946"/>
    </source>
</evidence>
<dbReference type="AlphaFoldDB" id="W7HZQ2"/>
<feature type="region of interest" description="Disordered" evidence="10">
    <location>
        <begin position="15"/>
        <end position="43"/>
    </location>
</feature>
<comment type="function">
    <text evidence="1">Probable mitochondrial mRNA stabilization factor.</text>
</comment>
<protein>
    <recommendedName>
        <fullName evidence="8">ATPase synthesis protein 25</fullName>
    </recommendedName>
</protein>
<dbReference type="SUPFAM" id="SSF81301">
    <property type="entry name" value="Nucleotidyltransferase"/>
    <property type="match status" value="1"/>
</dbReference>
<dbReference type="Pfam" id="PF02410">
    <property type="entry name" value="RsfS"/>
    <property type="match status" value="1"/>
</dbReference>
<keyword evidence="5 8" id="KW-0809">Transit peptide</keyword>
<evidence type="ECO:0000256" key="3">
    <source>
        <dbReference type="ARBA" id="ARBA00010787"/>
    </source>
</evidence>
<dbReference type="InterPro" id="IPR043519">
    <property type="entry name" value="NT_sf"/>
</dbReference>
<accession>W7HZQ2</accession>
<evidence type="ECO:0000256" key="6">
    <source>
        <dbReference type="ARBA" id="ARBA00023128"/>
    </source>
</evidence>
<evidence type="ECO:0000256" key="8">
    <source>
        <dbReference type="RuleBase" id="RU367062"/>
    </source>
</evidence>
<dbReference type="InterPro" id="IPR040152">
    <property type="entry name" value="Atp25"/>
</dbReference>
<organism evidence="11 12">
    <name type="scientific">Drechslerella stenobrocha 248</name>
    <dbReference type="NCBI Taxonomy" id="1043628"/>
    <lineage>
        <taxon>Eukaryota</taxon>
        <taxon>Fungi</taxon>
        <taxon>Dikarya</taxon>
        <taxon>Ascomycota</taxon>
        <taxon>Pezizomycotina</taxon>
        <taxon>Orbiliomycetes</taxon>
        <taxon>Orbiliales</taxon>
        <taxon>Orbiliaceae</taxon>
        <taxon>Drechslerella</taxon>
    </lineage>
</organism>
<feature type="region of interest" description="Disordered" evidence="10">
    <location>
        <begin position="57"/>
        <end position="80"/>
    </location>
</feature>
<dbReference type="Gene3D" id="3.30.460.10">
    <property type="entry name" value="Beta Polymerase, domain 2"/>
    <property type="match status" value="1"/>
</dbReference>
<dbReference type="EMBL" id="KI966427">
    <property type="protein sequence ID" value="EWC45418.1"/>
    <property type="molecule type" value="Genomic_DNA"/>
</dbReference>
<dbReference type="GO" id="GO:0140053">
    <property type="term" value="P:mitochondrial gene expression"/>
    <property type="evidence" value="ECO:0007669"/>
    <property type="project" value="UniProtKB-UniRule"/>
</dbReference>
<dbReference type="HOGENOM" id="CLU_270513_0_0_1"/>